<dbReference type="InterPro" id="IPR029033">
    <property type="entry name" value="His_PPase_superfam"/>
</dbReference>
<dbReference type="PANTHER" id="PTHR48100:SF59">
    <property type="entry name" value="ADENOSYLCOBALAMIN_ALPHA-RIBAZOLE PHOSPHATASE"/>
    <property type="match status" value="1"/>
</dbReference>
<dbReference type="SMART" id="SM00855">
    <property type="entry name" value="PGAM"/>
    <property type="match status" value="1"/>
</dbReference>
<dbReference type="Pfam" id="PF00300">
    <property type="entry name" value="His_Phos_1"/>
    <property type="match status" value="1"/>
</dbReference>
<dbReference type="Gene3D" id="3.40.50.1240">
    <property type="entry name" value="Phosphoglycerate mutase-like"/>
    <property type="match status" value="1"/>
</dbReference>
<evidence type="ECO:0000313" key="2">
    <source>
        <dbReference type="Proteomes" id="UP001320831"/>
    </source>
</evidence>
<dbReference type="RefSeq" id="WP_260899915.1">
    <property type="nucleotide sequence ID" value="NZ_JAOCZP010000001.1"/>
</dbReference>
<protein>
    <submittedName>
        <fullName evidence="1">Histidine phosphatase family protein</fullName>
    </submittedName>
</protein>
<dbReference type="InterPro" id="IPR050275">
    <property type="entry name" value="PGM_Phosphatase"/>
</dbReference>
<dbReference type="SUPFAM" id="SSF53254">
    <property type="entry name" value="Phosphoglycerate mutase-like"/>
    <property type="match status" value="1"/>
</dbReference>
<accession>A0ABT2LHF4</accession>
<dbReference type="InterPro" id="IPR001345">
    <property type="entry name" value="PG/BPGM_mutase_AS"/>
</dbReference>
<keyword evidence="2" id="KW-1185">Reference proteome</keyword>
<name>A0ABT2LHF4_9HYPH</name>
<dbReference type="PROSITE" id="PS00175">
    <property type="entry name" value="PG_MUTASE"/>
    <property type="match status" value="1"/>
</dbReference>
<reference evidence="1 2" key="1">
    <citation type="submission" date="2022-09" db="EMBL/GenBank/DDBJ databases">
        <title>Chelativorans salina sp. nov., a novel slightly halophilic bacterium isolated from a saline lake sediment enrichment.</title>
        <authorList>
            <person name="Gao L."/>
            <person name="Fang B.-Z."/>
            <person name="Li W.-J."/>
        </authorList>
    </citation>
    <scope>NUCLEOTIDE SEQUENCE [LARGE SCALE GENOMIC DNA]</scope>
    <source>
        <strain evidence="1 2">EGI FJ00035</strain>
    </source>
</reference>
<dbReference type="PIRSF" id="PIRSF000709">
    <property type="entry name" value="6PFK_2-Ptase"/>
    <property type="match status" value="1"/>
</dbReference>
<evidence type="ECO:0000313" key="1">
    <source>
        <dbReference type="EMBL" id="MCT7373591.1"/>
    </source>
</evidence>
<comment type="caution">
    <text evidence="1">The sequence shown here is derived from an EMBL/GenBank/DDBJ whole genome shotgun (WGS) entry which is preliminary data.</text>
</comment>
<dbReference type="EMBL" id="JAOCZP010000001">
    <property type="protein sequence ID" value="MCT7373591.1"/>
    <property type="molecule type" value="Genomic_DNA"/>
</dbReference>
<dbReference type="InterPro" id="IPR013078">
    <property type="entry name" value="His_Pase_superF_clade-1"/>
</dbReference>
<gene>
    <name evidence="1" type="ORF">N5A92_00830</name>
</gene>
<sequence length="195" mass="22001">MLPLLYIVRHGQTDWNVEERLQGQADTDINAMGRAQADRNGRRLAGLIGDPAAFDFVASPLRRTCETMERVRVQMGLSPHGYSTEPCLKEVHFGDWQGLTYMELEAREPGCTKARAQRKWHFLPPGAEAESYELLALRVRVWLDALERPTICVTHGGVVRTVFHWVGGLSAEEAAEMHIPQDLILRVKDGGLEWL</sequence>
<dbReference type="CDD" id="cd07067">
    <property type="entry name" value="HP_PGM_like"/>
    <property type="match status" value="1"/>
</dbReference>
<dbReference type="PANTHER" id="PTHR48100">
    <property type="entry name" value="BROAD-SPECIFICITY PHOSPHATASE YOR283W-RELATED"/>
    <property type="match status" value="1"/>
</dbReference>
<dbReference type="Proteomes" id="UP001320831">
    <property type="component" value="Unassembled WGS sequence"/>
</dbReference>
<organism evidence="1 2">
    <name type="scientific">Chelativorans salis</name>
    <dbReference type="NCBI Taxonomy" id="2978478"/>
    <lineage>
        <taxon>Bacteria</taxon>
        <taxon>Pseudomonadati</taxon>
        <taxon>Pseudomonadota</taxon>
        <taxon>Alphaproteobacteria</taxon>
        <taxon>Hyphomicrobiales</taxon>
        <taxon>Phyllobacteriaceae</taxon>
        <taxon>Chelativorans</taxon>
    </lineage>
</organism>
<proteinExistence type="predicted"/>